<name>A0A2W1NBZ5_9FLAO</name>
<evidence type="ECO:0000256" key="1">
    <source>
        <dbReference type="ARBA" id="ARBA00009986"/>
    </source>
</evidence>
<feature type="domain" description="Aldehyde dehydrogenase" evidence="6">
    <location>
        <begin position="15"/>
        <end position="476"/>
    </location>
</feature>
<dbReference type="EMBL" id="QKSB01000007">
    <property type="protein sequence ID" value="PZE16603.1"/>
    <property type="molecule type" value="Genomic_DNA"/>
</dbReference>
<evidence type="ECO:0000259" key="6">
    <source>
        <dbReference type="Pfam" id="PF00171"/>
    </source>
</evidence>
<protein>
    <submittedName>
        <fullName evidence="7">2-hydroxymuconic semialdehyde dehydrogenase</fullName>
    </submittedName>
</protein>
<evidence type="ECO:0000256" key="2">
    <source>
        <dbReference type="ARBA" id="ARBA00023002"/>
    </source>
</evidence>
<evidence type="ECO:0000313" key="8">
    <source>
        <dbReference type="Proteomes" id="UP000249248"/>
    </source>
</evidence>
<dbReference type="Pfam" id="PF00171">
    <property type="entry name" value="Aldedh"/>
    <property type="match status" value="1"/>
</dbReference>
<dbReference type="SUPFAM" id="SSF53720">
    <property type="entry name" value="ALDH-like"/>
    <property type="match status" value="1"/>
</dbReference>
<evidence type="ECO:0000256" key="5">
    <source>
        <dbReference type="RuleBase" id="RU003345"/>
    </source>
</evidence>
<dbReference type="OrthoDB" id="973733at2"/>
<dbReference type="PROSITE" id="PS00687">
    <property type="entry name" value="ALDEHYDE_DEHYDR_GLU"/>
    <property type="match status" value="1"/>
</dbReference>
<evidence type="ECO:0000313" key="7">
    <source>
        <dbReference type="EMBL" id="PZE16603.1"/>
    </source>
</evidence>
<dbReference type="AlphaFoldDB" id="A0A2W1NBZ5"/>
<feature type="active site" evidence="4">
    <location>
        <position position="248"/>
    </location>
</feature>
<dbReference type="PROSITE" id="PS00070">
    <property type="entry name" value="ALDEHYDE_DEHYDR_CYS"/>
    <property type="match status" value="1"/>
</dbReference>
<dbReference type="Proteomes" id="UP000249248">
    <property type="component" value="Unassembled WGS sequence"/>
</dbReference>
<reference evidence="7 8" key="1">
    <citation type="submission" date="2018-06" db="EMBL/GenBank/DDBJ databases">
        <title>The draft genome sequence of Crocinitomix sp. SM1701.</title>
        <authorList>
            <person name="Zhang X."/>
        </authorList>
    </citation>
    <scope>NUCLEOTIDE SEQUENCE [LARGE SCALE GENOMIC DNA]</scope>
    <source>
        <strain evidence="7 8">SM1701</strain>
    </source>
</reference>
<dbReference type="InterPro" id="IPR016163">
    <property type="entry name" value="Ald_DH_C"/>
</dbReference>
<dbReference type="Gene3D" id="3.40.309.10">
    <property type="entry name" value="Aldehyde Dehydrogenase, Chain A, domain 2"/>
    <property type="match status" value="1"/>
</dbReference>
<dbReference type="RefSeq" id="WP_111063619.1">
    <property type="nucleotide sequence ID" value="NZ_JBHUCU010000017.1"/>
</dbReference>
<dbReference type="InterPro" id="IPR016160">
    <property type="entry name" value="Ald_DH_CS_CYS"/>
</dbReference>
<dbReference type="InterPro" id="IPR015590">
    <property type="entry name" value="Aldehyde_DH_dom"/>
</dbReference>
<evidence type="ECO:0000256" key="3">
    <source>
        <dbReference type="ARBA" id="ARBA00023027"/>
    </source>
</evidence>
<dbReference type="Gene3D" id="3.40.605.10">
    <property type="entry name" value="Aldehyde Dehydrogenase, Chain A, domain 1"/>
    <property type="match status" value="1"/>
</dbReference>
<dbReference type="GO" id="GO:0004030">
    <property type="term" value="F:aldehyde dehydrogenase [NAD(P)+] activity"/>
    <property type="evidence" value="ECO:0007669"/>
    <property type="project" value="UniProtKB-ARBA"/>
</dbReference>
<proteinExistence type="inferred from homology"/>
<comment type="caution">
    <text evidence="7">The sequence shown here is derived from an EMBL/GenBank/DDBJ whole genome shotgun (WGS) entry which is preliminary data.</text>
</comment>
<dbReference type="PANTHER" id="PTHR43720:SF2">
    <property type="entry name" value="2-AMINOMUCONIC SEMIALDEHYDE DEHYDROGENASE"/>
    <property type="match status" value="1"/>
</dbReference>
<dbReference type="PANTHER" id="PTHR43720">
    <property type="entry name" value="2-AMINOMUCONIC SEMIALDEHYDE DEHYDROGENASE"/>
    <property type="match status" value="1"/>
</dbReference>
<evidence type="ECO:0000256" key="4">
    <source>
        <dbReference type="PROSITE-ProRule" id="PRU10007"/>
    </source>
</evidence>
<comment type="similarity">
    <text evidence="1 5">Belongs to the aldehyde dehydrogenase family.</text>
</comment>
<organism evidence="7 8">
    <name type="scientific">Putridiphycobacter roseus</name>
    <dbReference type="NCBI Taxonomy" id="2219161"/>
    <lineage>
        <taxon>Bacteria</taxon>
        <taxon>Pseudomonadati</taxon>
        <taxon>Bacteroidota</taxon>
        <taxon>Flavobacteriia</taxon>
        <taxon>Flavobacteriales</taxon>
        <taxon>Crocinitomicaceae</taxon>
        <taxon>Putridiphycobacter</taxon>
    </lineage>
</organism>
<sequence>MIQIQNYINGQLVAPKSNSYLDNIDPSRGKVYSKIPDSKSEDINVATAAAKAAFPLWSNMPKEQRSDIMLKVAQLIEERMDEFVGAESLDNGKPESLARAVDIPRAVSNFKFFATAILHFASESHYMEGLGVNYTVRKPIGVVGCISPWNLPLYLFTWKIAPALAAGNCVVAKPSEITPMTAFLLSKVCVDAGMPAGVLNIVHGLGQNVGDAITKHPDITAISFTGGTQTGKTIAGIAAPMFKKLSLELGGKNPNIIFADCDFKTALSTTLRSSFANQGQICLCGSRIFVERPIYEKFRDAFVEKVAKTKVSFPTDPEAKLGAVVSKPHMEKVLSYIELAKEEGGKVLTGGVQVHLDGEYKDGYYLRPTVIEGLDYKCRTNQEEIFGPVVTITPFDTEEEVLKMANSTIYGLSATIWTENLTRAHRVADEVHAGIVWINSWLVRDLRTPFGGVKASGVGREGGFEALHFFTEPKNIFVKLGEGSH</sequence>
<accession>A0A2W1NBZ5</accession>
<dbReference type="InterPro" id="IPR016162">
    <property type="entry name" value="Ald_DH_N"/>
</dbReference>
<dbReference type="InterPro" id="IPR016161">
    <property type="entry name" value="Ald_DH/histidinol_DH"/>
</dbReference>
<gene>
    <name evidence="7" type="ORF">DNU06_12170</name>
</gene>
<keyword evidence="8" id="KW-1185">Reference proteome</keyword>
<keyword evidence="2 5" id="KW-0560">Oxidoreductase</keyword>
<keyword evidence="3" id="KW-0520">NAD</keyword>
<dbReference type="InterPro" id="IPR029510">
    <property type="entry name" value="Ald_DH_CS_GLU"/>
</dbReference>
<dbReference type="CDD" id="cd07093">
    <property type="entry name" value="ALDH_F8_HMSADH"/>
    <property type="match status" value="1"/>
</dbReference>
<dbReference type="FunFam" id="3.40.605.10:FF:000001">
    <property type="entry name" value="Aldehyde dehydrogenase 1"/>
    <property type="match status" value="1"/>
</dbReference>
<dbReference type="FunFam" id="3.40.309.10:FF:000012">
    <property type="entry name" value="Betaine aldehyde dehydrogenase"/>
    <property type="match status" value="1"/>
</dbReference>